<evidence type="ECO:0000256" key="2">
    <source>
        <dbReference type="ARBA" id="ARBA00010792"/>
    </source>
</evidence>
<feature type="domain" description="VTT" evidence="7">
    <location>
        <begin position="30"/>
        <end position="150"/>
    </location>
</feature>
<dbReference type="HOGENOM" id="CLU_118451_0_0_9"/>
<protein>
    <recommendedName>
        <fullName evidence="7">VTT domain-containing protein</fullName>
    </recommendedName>
</protein>
<sequence length="199" mass="22079">MLHFITDLLKQFGIWGLLSGLAIEASSLPFPGSLLTLTYGYLLNMHIVKLLLIALAGSAVYTAFSFIPYGIGYKLEDKVKKKLSKKKKAFEKSQKWFKKCGLWSIAIARPLGLGNYISYLSGLSKVKPMPFALLTFLGIFPLNIAMLWLGQIGNFKSIQSFISDAQTYILIAAVVAVCGFLIYKFYFKKSSCSEQSSST</sequence>
<evidence type="ECO:0000256" key="3">
    <source>
        <dbReference type="ARBA" id="ARBA00022475"/>
    </source>
</evidence>
<keyword evidence="3" id="KW-1003">Cell membrane</keyword>
<dbReference type="GeneID" id="93642699"/>
<comment type="subcellular location">
    <subcellularLocation>
        <location evidence="1">Cell membrane</location>
        <topology evidence="1">Multi-pass membrane protein</topology>
    </subcellularLocation>
</comment>
<dbReference type="Pfam" id="PF09335">
    <property type="entry name" value="VTT_dom"/>
    <property type="match status" value="1"/>
</dbReference>
<accession>A0A0B6AGS5</accession>
<dbReference type="PANTHER" id="PTHR42709:SF6">
    <property type="entry name" value="UNDECAPRENYL PHOSPHATE TRANSPORTER A"/>
    <property type="match status" value="1"/>
</dbReference>
<proteinExistence type="inferred from homology"/>
<evidence type="ECO:0000256" key="1">
    <source>
        <dbReference type="ARBA" id="ARBA00004651"/>
    </source>
</evidence>
<keyword evidence="4" id="KW-0812">Transmembrane</keyword>
<evidence type="ECO:0000256" key="4">
    <source>
        <dbReference type="ARBA" id="ARBA00022692"/>
    </source>
</evidence>
<dbReference type="AlphaFoldDB" id="A0A0B6AGS5"/>
<evidence type="ECO:0000256" key="5">
    <source>
        <dbReference type="ARBA" id="ARBA00022989"/>
    </source>
</evidence>
<evidence type="ECO:0000313" key="9">
    <source>
        <dbReference type="Proteomes" id="UP000031829"/>
    </source>
</evidence>
<dbReference type="GO" id="GO:0005886">
    <property type="term" value="C:plasma membrane"/>
    <property type="evidence" value="ECO:0007669"/>
    <property type="project" value="UniProtKB-SubCell"/>
</dbReference>
<evidence type="ECO:0000256" key="6">
    <source>
        <dbReference type="ARBA" id="ARBA00023136"/>
    </source>
</evidence>
<evidence type="ECO:0000313" key="8">
    <source>
        <dbReference type="EMBL" id="AJI24090.1"/>
    </source>
</evidence>
<name>A0A0B6AGS5_PRIM2</name>
<dbReference type="EMBL" id="CP009920">
    <property type="protein sequence ID" value="AJI24090.1"/>
    <property type="molecule type" value="Genomic_DNA"/>
</dbReference>
<evidence type="ECO:0000259" key="7">
    <source>
        <dbReference type="Pfam" id="PF09335"/>
    </source>
</evidence>
<keyword evidence="5" id="KW-1133">Transmembrane helix</keyword>
<reference evidence="8 9" key="1">
    <citation type="journal article" date="2015" name="Genome Announc.">
        <title>Complete genome sequences for 35 biothreat assay-relevant bacillus species.</title>
        <authorList>
            <person name="Johnson S.L."/>
            <person name="Daligault H.E."/>
            <person name="Davenport K.W."/>
            <person name="Jaissle J."/>
            <person name="Frey K.G."/>
            <person name="Ladner J.T."/>
            <person name="Broomall S.M."/>
            <person name="Bishop-Lilly K.A."/>
            <person name="Bruce D.C."/>
            <person name="Gibbons H.S."/>
            <person name="Coyne S.R."/>
            <person name="Lo C.C."/>
            <person name="Meincke L."/>
            <person name="Munk A.C."/>
            <person name="Koroleva G.I."/>
            <person name="Rosenzweig C.N."/>
            <person name="Palacios G.F."/>
            <person name="Redden C.L."/>
            <person name="Minogue T.D."/>
            <person name="Chain P.S."/>
        </authorList>
    </citation>
    <scope>NUCLEOTIDE SEQUENCE [LARGE SCALE GENOMIC DNA]</scope>
    <source>
        <strain evidence="9">ATCC 14581 / DSM 32 / JCM 2506 / NBRC 15308 / NCIMB 9376 / NCTC 10342 / NRRL B-14308 / VKM B-512</strain>
    </source>
</reference>
<comment type="similarity">
    <text evidence="2">Belongs to the DedA family.</text>
</comment>
<gene>
    <name evidence="8" type="ORF">BG04_4707</name>
</gene>
<dbReference type="PANTHER" id="PTHR42709">
    <property type="entry name" value="ALKALINE PHOSPHATASE LIKE PROTEIN"/>
    <property type="match status" value="1"/>
</dbReference>
<dbReference type="KEGG" id="bmeg:BG04_4707"/>
<organism evidence="8 9">
    <name type="scientific">Priestia megaterium (strain ATCC 14581 / DSM 32 / CCUG 1817 / JCM 2506 / NBRC 15308 / NCIMB 9376 / NCTC 10342 / NRRL B-14308 / VKM B-512 / Ford 19)</name>
    <name type="common">Bacillus megaterium</name>
    <dbReference type="NCBI Taxonomy" id="1348623"/>
    <lineage>
        <taxon>Bacteria</taxon>
        <taxon>Bacillati</taxon>
        <taxon>Bacillota</taxon>
        <taxon>Bacilli</taxon>
        <taxon>Bacillales</taxon>
        <taxon>Bacillaceae</taxon>
        <taxon>Priestia</taxon>
    </lineage>
</organism>
<dbReference type="Proteomes" id="UP000031829">
    <property type="component" value="Chromosome"/>
</dbReference>
<keyword evidence="6" id="KW-0472">Membrane</keyword>
<dbReference type="RefSeq" id="WP_014460120.1">
    <property type="nucleotide sequence ID" value="NZ_BCVB01000004.1"/>
</dbReference>
<dbReference type="InterPro" id="IPR051311">
    <property type="entry name" value="DedA_domain"/>
</dbReference>
<dbReference type="InterPro" id="IPR032816">
    <property type="entry name" value="VTT_dom"/>
</dbReference>